<organism evidence="1 2">
    <name type="scientific">Tritrichomonas musculus</name>
    <dbReference type="NCBI Taxonomy" id="1915356"/>
    <lineage>
        <taxon>Eukaryota</taxon>
        <taxon>Metamonada</taxon>
        <taxon>Parabasalia</taxon>
        <taxon>Tritrichomonadida</taxon>
        <taxon>Tritrichomonadidae</taxon>
        <taxon>Tritrichomonas</taxon>
    </lineage>
</organism>
<gene>
    <name evidence="1" type="ORF">M9Y10_030655</name>
</gene>
<accession>A0ABR2H2Q3</accession>
<evidence type="ECO:0000313" key="1">
    <source>
        <dbReference type="EMBL" id="KAK8840450.1"/>
    </source>
</evidence>
<reference evidence="1 2" key="1">
    <citation type="submission" date="2024-04" db="EMBL/GenBank/DDBJ databases">
        <title>Tritrichomonas musculus Genome.</title>
        <authorList>
            <person name="Alves-Ferreira E."/>
            <person name="Grigg M."/>
            <person name="Lorenzi H."/>
            <person name="Galac M."/>
        </authorList>
    </citation>
    <scope>NUCLEOTIDE SEQUENCE [LARGE SCALE GENOMIC DNA]</scope>
    <source>
        <strain evidence="1 2">EAF2021</strain>
    </source>
</reference>
<keyword evidence="2" id="KW-1185">Reference proteome</keyword>
<name>A0ABR2H2Q3_9EUKA</name>
<protein>
    <submittedName>
        <fullName evidence="1">Uncharacterized protein</fullName>
    </submittedName>
</protein>
<evidence type="ECO:0000313" key="2">
    <source>
        <dbReference type="Proteomes" id="UP001470230"/>
    </source>
</evidence>
<dbReference type="Proteomes" id="UP001470230">
    <property type="component" value="Unassembled WGS sequence"/>
</dbReference>
<comment type="caution">
    <text evidence="1">The sequence shown here is derived from an EMBL/GenBank/DDBJ whole genome shotgun (WGS) entry which is preliminary data.</text>
</comment>
<dbReference type="EMBL" id="JAPFFF010000045">
    <property type="protein sequence ID" value="KAK8840450.1"/>
    <property type="molecule type" value="Genomic_DNA"/>
</dbReference>
<proteinExistence type="predicted"/>
<sequence>MSSLIKTYHTFVDEISNESIIVSDYENHQFEDYYYDINADKFYFYNGNQYRELHICENKLGYKCVHMRDINNSLVQVTFSNFKRLCDLY</sequence>